<dbReference type="EMBL" id="PVNG01000037">
    <property type="protein sequence ID" value="PRX50738.1"/>
    <property type="molecule type" value="Genomic_DNA"/>
</dbReference>
<dbReference type="InterPro" id="IPR014757">
    <property type="entry name" value="Tscrpt_reg_IclR_C"/>
</dbReference>
<dbReference type="PROSITE" id="PS51078">
    <property type="entry name" value="ICLR_ED"/>
    <property type="match status" value="1"/>
</dbReference>
<comment type="caution">
    <text evidence="2">The sequence shown here is derived from an EMBL/GenBank/DDBJ whole genome shotgun (WGS) entry which is preliminary data.</text>
</comment>
<feature type="domain" description="IclR-ED" evidence="1">
    <location>
        <begin position="1"/>
        <end position="77"/>
    </location>
</feature>
<dbReference type="Pfam" id="PF01614">
    <property type="entry name" value="IclR_C"/>
    <property type="match status" value="1"/>
</dbReference>
<evidence type="ECO:0000313" key="2">
    <source>
        <dbReference type="EMBL" id="PRX50738.1"/>
    </source>
</evidence>
<evidence type="ECO:0000259" key="1">
    <source>
        <dbReference type="PROSITE" id="PS51078"/>
    </source>
</evidence>
<dbReference type="Gene3D" id="3.30.450.40">
    <property type="match status" value="1"/>
</dbReference>
<dbReference type="InterPro" id="IPR029016">
    <property type="entry name" value="GAF-like_dom_sf"/>
</dbReference>
<protein>
    <submittedName>
        <fullName evidence="2">Transcriptional regulator</fullName>
    </submittedName>
</protein>
<keyword evidence="3" id="KW-1185">Reference proteome</keyword>
<evidence type="ECO:0000313" key="3">
    <source>
        <dbReference type="Proteomes" id="UP000238312"/>
    </source>
</evidence>
<sequence>MPGLLTRQLETIRDHGVAYDREESGTGVLCAAAPILDQGTIAIGAISASGWSTRMRLDHVTSAVHTAALSLSRAVGRAA</sequence>
<name>A0A2T0M1W2_9ACTN</name>
<gene>
    <name evidence="2" type="ORF">B0I32_13725</name>
</gene>
<proteinExistence type="predicted"/>
<reference evidence="2 3" key="1">
    <citation type="submission" date="2018-03" db="EMBL/GenBank/DDBJ databases">
        <title>Genomic Encyclopedia of Type Strains, Phase III (KMG-III): the genomes of soil and plant-associated and newly described type strains.</title>
        <authorList>
            <person name="Whitman W."/>
        </authorList>
    </citation>
    <scope>NUCLEOTIDE SEQUENCE [LARGE SCALE GENOMIC DNA]</scope>
    <source>
        <strain evidence="2 3">CGMCC 4.7104</strain>
    </source>
</reference>
<accession>A0A2T0M1W2</accession>
<dbReference type="SUPFAM" id="SSF55781">
    <property type="entry name" value="GAF domain-like"/>
    <property type="match status" value="1"/>
</dbReference>
<dbReference type="AlphaFoldDB" id="A0A2T0M1W2"/>
<dbReference type="Proteomes" id="UP000238312">
    <property type="component" value="Unassembled WGS sequence"/>
</dbReference>
<organism evidence="2 3">
    <name type="scientific">Nonomuraea fuscirosea</name>
    <dbReference type="NCBI Taxonomy" id="1291556"/>
    <lineage>
        <taxon>Bacteria</taxon>
        <taxon>Bacillati</taxon>
        <taxon>Actinomycetota</taxon>
        <taxon>Actinomycetes</taxon>
        <taxon>Streptosporangiales</taxon>
        <taxon>Streptosporangiaceae</taxon>
        <taxon>Nonomuraea</taxon>
    </lineage>
</organism>